<dbReference type="EMBL" id="BMYX01000004">
    <property type="protein sequence ID" value="GGY09174.1"/>
    <property type="molecule type" value="Genomic_DNA"/>
</dbReference>
<gene>
    <name evidence="2" type="ORF">GCM10011289_09870</name>
</gene>
<dbReference type="RefSeq" id="WP_189531859.1">
    <property type="nucleotide sequence ID" value="NZ_BMYX01000004.1"/>
</dbReference>
<protein>
    <recommendedName>
        <fullName evidence="4">Lipoprotein</fullName>
    </recommendedName>
</protein>
<reference evidence="2" key="1">
    <citation type="journal article" date="2014" name="Int. J. Syst. Evol. Microbiol.">
        <title>Complete genome sequence of Corynebacterium casei LMG S-19264T (=DSM 44701T), isolated from a smear-ripened cheese.</title>
        <authorList>
            <consortium name="US DOE Joint Genome Institute (JGI-PGF)"/>
            <person name="Walter F."/>
            <person name="Albersmeier A."/>
            <person name="Kalinowski J."/>
            <person name="Ruckert C."/>
        </authorList>
    </citation>
    <scope>NUCLEOTIDE SEQUENCE</scope>
    <source>
        <strain evidence="2">KCTC 32182</strain>
    </source>
</reference>
<feature type="region of interest" description="Disordered" evidence="1">
    <location>
        <begin position="21"/>
        <end position="46"/>
    </location>
</feature>
<evidence type="ECO:0000313" key="2">
    <source>
        <dbReference type="EMBL" id="GGY09174.1"/>
    </source>
</evidence>
<dbReference type="PROSITE" id="PS51257">
    <property type="entry name" value="PROKAR_LIPOPROTEIN"/>
    <property type="match status" value="1"/>
</dbReference>
<accession>A0A918U8G9</accession>
<organism evidence="2 3">
    <name type="scientific">Paludibacterium paludis</name>
    <dbReference type="NCBI Taxonomy" id="1225769"/>
    <lineage>
        <taxon>Bacteria</taxon>
        <taxon>Pseudomonadati</taxon>
        <taxon>Pseudomonadota</taxon>
        <taxon>Betaproteobacteria</taxon>
        <taxon>Neisseriales</taxon>
        <taxon>Chromobacteriaceae</taxon>
        <taxon>Paludibacterium</taxon>
    </lineage>
</organism>
<feature type="compositionally biased region" description="Low complexity" evidence="1">
    <location>
        <begin position="25"/>
        <end position="35"/>
    </location>
</feature>
<sequence>MKIAIATLTASAFLLTGCGSGGNNGSSSNTQQTTTRAGTPITEKQNPEGIWLGTTKNRKRAFALVGPVQASGHQPFHFAIDVGTHRYMPSIAGFLTSQIRTFSANDVKSPFSATRLALEGNITSGQFLTARLVVPGSSNDTPVEEYAFDYNPDYDRPLPVKALMGNYSDLARTLPGYGGYDHQSPLALTVDGHGILSGHVNGCAVTGTLFDLGKNQKRLFSLTLEATPYDSSTTCFSGKRGETRAVGLTGLATLTRFKGDNVDSLLFAATDATGERLLAGAVAKQ</sequence>
<dbReference type="AlphaFoldDB" id="A0A918U8G9"/>
<evidence type="ECO:0008006" key="4">
    <source>
        <dbReference type="Google" id="ProtNLM"/>
    </source>
</evidence>
<proteinExistence type="predicted"/>
<evidence type="ECO:0000256" key="1">
    <source>
        <dbReference type="SAM" id="MobiDB-lite"/>
    </source>
</evidence>
<reference evidence="2" key="2">
    <citation type="submission" date="2020-09" db="EMBL/GenBank/DDBJ databases">
        <authorList>
            <person name="Sun Q."/>
            <person name="Kim S."/>
        </authorList>
    </citation>
    <scope>NUCLEOTIDE SEQUENCE</scope>
    <source>
        <strain evidence="2">KCTC 32182</strain>
    </source>
</reference>
<evidence type="ECO:0000313" key="3">
    <source>
        <dbReference type="Proteomes" id="UP000645257"/>
    </source>
</evidence>
<keyword evidence="3" id="KW-1185">Reference proteome</keyword>
<name>A0A918U8G9_9NEIS</name>
<comment type="caution">
    <text evidence="2">The sequence shown here is derived from an EMBL/GenBank/DDBJ whole genome shotgun (WGS) entry which is preliminary data.</text>
</comment>
<dbReference type="Proteomes" id="UP000645257">
    <property type="component" value="Unassembled WGS sequence"/>
</dbReference>